<dbReference type="Pfam" id="PF11976">
    <property type="entry name" value="Rad60-SLD"/>
    <property type="match status" value="1"/>
</dbReference>
<dbReference type="Proteomes" id="UP000001542">
    <property type="component" value="Unassembled WGS sequence"/>
</dbReference>
<evidence type="ECO:0000313" key="4">
    <source>
        <dbReference type="Proteomes" id="UP000001542"/>
    </source>
</evidence>
<dbReference type="GO" id="GO:0043161">
    <property type="term" value="P:proteasome-mediated ubiquitin-dependent protein catabolic process"/>
    <property type="evidence" value="ECO:0000318"/>
    <property type="project" value="GO_Central"/>
</dbReference>
<protein>
    <submittedName>
        <fullName evidence="3">Ubiquitin family protein</fullName>
    </submittedName>
</protein>
<dbReference type="KEGG" id="tva:4744412"/>
<name>A2G7U9_TRIV3</name>
<gene>
    <name evidence="3" type="ORF">TVAG_369460</name>
</gene>
<dbReference type="Pfam" id="PF00240">
    <property type="entry name" value="ubiquitin"/>
    <property type="match status" value="1"/>
</dbReference>
<dbReference type="InParanoid" id="A2G7U9"/>
<dbReference type="OrthoDB" id="1885901at2759"/>
<evidence type="ECO:0000256" key="1">
    <source>
        <dbReference type="SAM" id="MobiDB-lite"/>
    </source>
</evidence>
<feature type="domain" description="Ubiquitin-like" evidence="2">
    <location>
        <begin position="190"/>
        <end position="258"/>
    </location>
</feature>
<evidence type="ECO:0000259" key="2">
    <source>
        <dbReference type="PROSITE" id="PS50053"/>
    </source>
</evidence>
<dbReference type="PROSITE" id="PS50053">
    <property type="entry name" value="UBIQUITIN_2"/>
    <property type="match status" value="2"/>
</dbReference>
<accession>A2G7U9</accession>
<dbReference type="SUPFAM" id="SSF54236">
    <property type="entry name" value="Ubiquitin-like"/>
    <property type="match status" value="2"/>
</dbReference>
<dbReference type="GO" id="GO:0043130">
    <property type="term" value="F:ubiquitin binding"/>
    <property type="evidence" value="ECO:0000318"/>
    <property type="project" value="GO_Central"/>
</dbReference>
<dbReference type="InterPro" id="IPR029071">
    <property type="entry name" value="Ubiquitin-like_domsf"/>
</dbReference>
<dbReference type="InterPro" id="IPR022617">
    <property type="entry name" value="Rad60/SUMO-like_dom"/>
</dbReference>
<organism evidence="3 4">
    <name type="scientific">Trichomonas vaginalis (strain ATCC PRA-98 / G3)</name>
    <dbReference type="NCBI Taxonomy" id="412133"/>
    <lineage>
        <taxon>Eukaryota</taxon>
        <taxon>Metamonada</taxon>
        <taxon>Parabasalia</taxon>
        <taxon>Trichomonadida</taxon>
        <taxon>Trichomonadidae</taxon>
        <taxon>Trichomonas</taxon>
    </lineage>
</organism>
<dbReference type="RefSeq" id="XP_001299693.1">
    <property type="nucleotide sequence ID" value="XM_001299692.1"/>
</dbReference>
<dbReference type="SMR" id="A2G7U9"/>
<dbReference type="VEuPathDB" id="TrichDB:TVAG_369460"/>
<keyword evidence="4" id="KW-1185">Reference proteome</keyword>
<dbReference type="InterPro" id="IPR000626">
    <property type="entry name" value="Ubiquitin-like_dom"/>
</dbReference>
<dbReference type="InterPro" id="IPR015496">
    <property type="entry name" value="Ubiquilin"/>
</dbReference>
<dbReference type="GO" id="GO:0005654">
    <property type="term" value="C:nucleoplasm"/>
    <property type="evidence" value="ECO:0000318"/>
    <property type="project" value="GO_Central"/>
</dbReference>
<dbReference type="VEuPathDB" id="TrichDB:TVAGG3_1094400"/>
<dbReference type="STRING" id="5722.A2G7U9"/>
<dbReference type="EMBL" id="DS114576">
    <property type="protein sequence ID" value="EAX86763.1"/>
    <property type="molecule type" value="Genomic_DNA"/>
</dbReference>
<dbReference type="PANTHER" id="PTHR10677">
    <property type="entry name" value="UBIQUILIN"/>
    <property type="match status" value="1"/>
</dbReference>
<dbReference type="SMART" id="SM00213">
    <property type="entry name" value="UBQ"/>
    <property type="match status" value="2"/>
</dbReference>
<dbReference type="GO" id="GO:0005829">
    <property type="term" value="C:cytosol"/>
    <property type="evidence" value="ECO:0000318"/>
    <property type="project" value="GO_Central"/>
</dbReference>
<feature type="region of interest" description="Disordered" evidence="1">
    <location>
        <begin position="119"/>
        <end position="153"/>
    </location>
</feature>
<dbReference type="GO" id="GO:0031593">
    <property type="term" value="F:polyubiquitin modification-dependent protein binding"/>
    <property type="evidence" value="ECO:0000318"/>
    <property type="project" value="GO_Central"/>
</dbReference>
<dbReference type="AlphaFoldDB" id="A2G7U9"/>
<proteinExistence type="predicted"/>
<reference evidence="3" key="2">
    <citation type="journal article" date="2007" name="Science">
        <title>Draft genome sequence of the sexually transmitted pathogen Trichomonas vaginalis.</title>
        <authorList>
            <person name="Carlton J.M."/>
            <person name="Hirt R.P."/>
            <person name="Silva J.C."/>
            <person name="Delcher A.L."/>
            <person name="Schatz M."/>
            <person name="Zhao Q."/>
            <person name="Wortman J.R."/>
            <person name="Bidwell S.L."/>
            <person name="Alsmark U.C.M."/>
            <person name="Besteiro S."/>
            <person name="Sicheritz-Ponten T."/>
            <person name="Noel C.J."/>
            <person name="Dacks J.B."/>
            <person name="Foster P.G."/>
            <person name="Simillion C."/>
            <person name="Van de Peer Y."/>
            <person name="Miranda-Saavedra D."/>
            <person name="Barton G.J."/>
            <person name="Westrop G.D."/>
            <person name="Mueller S."/>
            <person name="Dessi D."/>
            <person name="Fiori P.L."/>
            <person name="Ren Q."/>
            <person name="Paulsen I."/>
            <person name="Zhang H."/>
            <person name="Bastida-Corcuera F.D."/>
            <person name="Simoes-Barbosa A."/>
            <person name="Brown M.T."/>
            <person name="Hayes R.D."/>
            <person name="Mukherjee M."/>
            <person name="Okumura C.Y."/>
            <person name="Schneider R."/>
            <person name="Smith A.J."/>
            <person name="Vanacova S."/>
            <person name="Villalvazo M."/>
            <person name="Haas B.J."/>
            <person name="Pertea M."/>
            <person name="Feldblyum T.V."/>
            <person name="Utterback T.R."/>
            <person name="Shu C.L."/>
            <person name="Osoegawa K."/>
            <person name="de Jong P.J."/>
            <person name="Hrdy I."/>
            <person name="Horvathova L."/>
            <person name="Zubacova Z."/>
            <person name="Dolezal P."/>
            <person name="Malik S.B."/>
            <person name="Logsdon J.M. Jr."/>
            <person name="Henze K."/>
            <person name="Gupta A."/>
            <person name="Wang C.C."/>
            <person name="Dunne R.L."/>
            <person name="Upcroft J.A."/>
            <person name="Upcroft P."/>
            <person name="White O."/>
            <person name="Salzberg S.L."/>
            <person name="Tang P."/>
            <person name="Chiu C.-H."/>
            <person name="Lee Y.-S."/>
            <person name="Embley T.M."/>
            <person name="Coombs G.H."/>
            <person name="Mottram J.C."/>
            <person name="Tachezy J."/>
            <person name="Fraser-Liggett C.M."/>
            <person name="Johnson P.J."/>
        </authorList>
    </citation>
    <scope>NUCLEOTIDE SEQUENCE [LARGE SCALE GENOMIC DNA]</scope>
    <source>
        <strain evidence="3">G3</strain>
    </source>
</reference>
<dbReference type="PANTHER" id="PTHR10677:SF3">
    <property type="entry name" value="FI07626P-RELATED"/>
    <property type="match status" value="1"/>
</dbReference>
<dbReference type="Gene3D" id="3.10.20.90">
    <property type="entry name" value="Phosphatidylinositol 3-kinase Catalytic Subunit, Chain A, domain 1"/>
    <property type="match status" value="2"/>
</dbReference>
<reference evidence="3" key="1">
    <citation type="submission" date="2006-10" db="EMBL/GenBank/DDBJ databases">
        <authorList>
            <person name="Amadeo P."/>
            <person name="Zhao Q."/>
            <person name="Wortman J."/>
            <person name="Fraser-Liggett C."/>
            <person name="Carlton J."/>
        </authorList>
    </citation>
    <scope>NUCLEOTIDE SEQUENCE</scope>
    <source>
        <strain evidence="3">G3</strain>
    </source>
</reference>
<dbReference type="CDD" id="cd17039">
    <property type="entry name" value="Ubl_ubiquitin_like"/>
    <property type="match status" value="1"/>
</dbReference>
<evidence type="ECO:0000313" key="3">
    <source>
        <dbReference type="EMBL" id="EAX86763.1"/>
    </source>
</evidence>
<sequence>MFINAPALKRQENSFKIIHNKTEYSVDPIKMAENSKFFAEKLLMSKDNKFEINDMHSETAFDTFIKMCNYQDANFNFEDNIELQSIIDEWKCDKIRTHLSHIIVDNPHFYAKEDPFVERPHDQSKEQISMKKVEKPPEPQPKTPETPKKKVESASITPIQFKLPNTKNIEKALPATPNAKVDQPPVSQSIKLHIKTRTGNLYSISINLSDTVEKLKRNLVQRTGIPINQQLLYFKSDILKNDSTISSLKLENRSRVYLERLDETLKGDEITIIVQHQSCSDVPYYISGSRKVDDLLTQIRFKESRNPPFDVMFNGKVLNPQNTISSYGITDHSSVLLVFRK</sequence>
<feature type="domain" description="Ubiquitin-like" evidence="2">
    <location>
        <begin position="270"/>
        <end position="341"/>
    </location>
</feature>
<dbReference type="GO" id="GO:0070628">
    <property type="term" value="F:proteasome binding"/>
    <property type="evidence" value="ECO:0000318"/>
    <property type="project" value="GO_Central"/>
</dbReference>
<feature type="compositionally biased region" description="Basic and acidic residues" evidence="1">
    <location>
        <begin position="119"/>
        <end position="137"/>
    </location>
</feature>